<reference evidence="1" key="2">
    <citation type="journal article" date="2024" name="Plant">
        <title>Genomic evolution and insights into agronomic trait innovations of Sesamum species.</title>
        <authorList>
            <person name="Miao H."/>
            <person name="Wang L."/>
            <person name="Qu L."/>
            <person name="Liu H."/>
            <person name="Sun Y."/>
            <person name="Le M."/>
            <person name="Wang Q."/>
            <person name="Wei S."/>
            <person name="Zheng Y."/>
            <person name="Lin W."/>
            <person name="Duan Y."/>
            <person name="Cao H."/>
            <person name="Xiong S."/>
            <person name="Wang X."/>
            <person name="Wei L."/>
            <person name="Li C."/>
            <person name="Ma Q."/>
            <person name="Ju M."/>
            <person name="Zhao R."/>
            <person name="Li G."/>
            <person name="Mu C."/>
            <person name="Tian Q."/>
            <person name="Mei H."/>
            <person name="Zhang T."/>
            <person name="Gao T."/>
            <person name="Zhang H."/>
        </authorList>
    </citation>
    <scope>NUCLEOTIDE SEQUENCE</scope>
    <source>
        <strain evidence="1">G02</strain>
    </source>
</reference>
<accession>A0AAW2S1P4</accession>
<dbReference type="AlphaFoldDB" id="A0AAW2S1P4"/>
<gene>
    <name evidence="1" type="ORF">Sradi_2997500</name>
</gene>
<evidence type="ECO:0000313" key="1">
    <source>
        <dbReference type="EMBL" id="KAL0386032.1"/>
    </source>
</evidence>
<name>A0AAW2S1P4_SESRA</name>
<reference evidence="1" key="1">
    <citation type="submission" date="2020-06" db="EMBL/GenBank/DDBJ databases">
        <authorList>
            <person name="Li T."/>
            <person name="Hu X."/>
            <person name="Zhang T."/>
            <person name="Song X."/>
            <person name="Zhang H."/>
            <person name="Dai N."/>
            <person name="Sheng W."/>
            <person name="Hou X."/>
            <person name="Wei L."/>
        </authorList>
    </citation>
    <scope>NUCLEOTIDE SEQUENCE</scope>
    <source>
        <strain evidence="1">G02</strain>
        <tissue evidence="1">Leaf</tissue>
    </source>
</reference>
<protein>
    <submittedName>
        <fullName evidence="1">Uncharacterized protein</fullName>
    </submittedName>
</protein>
<organism evidence="1">
    <name type="scientific">Sesamum radiatum</name>
    <name type="common">Black benniseed</name>
    <dbReference type="NCBI Taxonomy" id="300843"/>
    <lineage>
        <taxon>Eukaryota</taxon>
        <taxon>Viridiplantae</taxon>
        <taxon>Streptophyta</taxon>
        <taxon>Embryophyta</taxon>
        <taxon>Tracheophyta</taxon>
        <taxon>Spermatophyta</taxon>
        <taxon>Magnoliopsida</taxon>
        <taxon>eudicotyledons</taxon>
        <taxon>Gunneridae</taxon>
        <taxon>Pentapetalae</taxon>
        <taxon>asterids</taxon>
        <taxon>lamiids</taxon>
        <taxon>Lamiales</taxon>
        <taxon>Pedaliaceae</taxon>
        <taxon>Sesamum</taxon>
    </lineage>
</organism>
<sequence>MQADRGPIPHMVQLLMRLKQYTQRCPHLFPSHLSQMNPKFQLQMSPKLQMNPKLQL</sequence>
<comment type="caution">
    <text evidence="1">The sequence shown here is derived from an EMBL/GenBank/DDBJ whole genome shotgun (WGS) entry which is preliminary data.</text>
</comment>
<dbReference type="EMBL" id="JACGWJ010000012">
    <property type="protein sequence ID" value="KAL0386032.1"/>
    <property type="molecule type" value="Genomic_DNA"/>
</dbReference>
<proteinExistence type="predicted"/>